<dbReference type="EMDB" id="EMD-11969"/>
<accession>A0A1D8NFX6</accession>
<keyword evidence="5 6" id="KW-0002">3D-structure</keyword>
<evidence type="ECO:0007829" key="7">
    <source>
        <dbReference type="PDB" id="6Y79"/>
    </source>
</evidence>
<reference evidence="5 6" key="3">
    <citation type="journal article" date="2019" name="Sci. Adv.">
        <title>High-resolution cryo-EM structures of respiratory complex I: Mechanism, assembly, and disease.</title>
        <authorList>
            <person name="Parey K."/>
            <person name="Haapanen O."/>
            <person name="Sharma V."/>
            <person name="Kofeler H."/>
            <person name="Zullig T."/>
            <person name="Prinz S."/>
            <person name="Siegmund K."/>
            <person name="Wittig I."/>
            <person name="Mills D.J."/>
            <person name="Vonck J."/>
            <person name="Kuhlbrandt W."/>
            <person name="Zickermann V."/>
        </authorList>
    </citation>
    <scope>STRUCTURE BY ELECTRON MICROSCOPY (3.20 ANGSTROMS)</scope>
</reference>
<reference evidence="1 3" key="1">
    <citation type="journal article" date="2016" name="PLoS ONE">
        <title>Sequence Assembly of Yarrowia lipolytica Strain W29/CLIB89 Shows Transposable Element Diversity.</title>
        <authorList>
            <person name="Magnan C."/>
            <person name="Yu J."/>
            <person name="Chang I."/>
            <person name="Jahn E."/>
            <person name="Kanomata Y."/>
            <person name="Wu J."/>
            <person name="Zeller M."/>
            <person name="Oakes M."/>
            <person name="Baldi P."/>
            <person name="Sandmeyer S."/>
        </authorList>
    </citation>
    <scope>NUCLEOTIDE SEQUENCE [LARGE SCALE GENOMIC DNA]</scope>
    <source>
        <strain evidence="1">CLIB89</strain>
        <strain evidence="3">CLIB89(W29)</strain>
    </source>
</reference>
<dbReference type="SMR" id="A0A1D8NFX6"/>
<dbReference type="Proteomes" id="UP000256601">
    <property type="component" value="Unassembled WGS sequence"/>
</dbReference>
<evidence type="ECO:0000313" key="2">
    <source>
        <dbReference type="EMBL" id="RDW27237.1"/>
    </source>
</evidence>
<evidence type="ECO:0007829" key="11">
    <source>
        <dbReference type="PDB" id="7O71"/>
    </source>
</evidence>
<evidence type="ECO:0007829" key="8">
    <source>
        <dbReference type="PDB" id="6YJ4"/>
    </source>
</evidence>
<dbReference type="PDB" id="7B0N">
    <property type="method" value="EM"/>
    <property type="resolution" value="3.70 A"/>
    <property type="chains" value="j=1-67"/>
</dbReference>
<dbReference type="PDB" id="6RFQ">
    <property type="method" value="EM"/>
    <property type="resolution" value="3.30 A"/>
    <property type="chains" value="e=1-67"/>
</dbReference>
<dbReference type="OrthoDB" id="531564at2759"/>
<dbReference type="EMDB" id="EMD-4874"/>
<dbReference type="PDB" id="7O71">
    <property type="method" value="EM"/>
    <property type="resolution" value="2.40 A"/>
    <property type="chains" value="e=1-67"/>
</dbReference>
<reference evidence="7" key="4">
    <citation type="journal article" date="2020" name="Nat. Commun.">
        <title>Essential role of accessory subunit LYRM6 in the mechanism of mitochondrial complex I.</title>
        <authorList>
            <person name="Galemou Yoga E."/>
            <person name="Parey K."/>
            <person name="Djurabekova A."/>
            <person name="Haapanen O."/>
            <person name="Siegmund K."/>
            <person name="Zwicker K."/>
            <person name="Sharma V."/>
            <person name="Zickermann V."/>
            <person name="Angerer H."/>
        </authorList>
    </citation>
    <scope>STRUCTURE BY ELECTRON MICROSCOPY (2.96 ANGSTROMS)</scope>
</reference>
<dbReference type="EMDB" id="EMD-10711"/>
<dbReference type="IntAct" id="A0A1D8NFX6">
    <property type="interactions" value="42"/>
</dbReference>
<dbReference type="PDB" id="6Y79">
    <property type="method" value="EM"/>
    <property type="resolution" value="2.96 A"/>
    <property type="chains" value="e=1-67"/>
</dbReference>
<evidence type="ECO:0007829" key="6">
    <source>
        <dbReference type="PDB" id="6RFR"/>
    </source>
</evidence>
<dbReference type="PDB" id="6RFS">
    <property type="method" value="EM"/>
    <property type="resolution" value="4.04 A"/>
    <property type="chains" value="e=1-67"/>
</dbReference>
<dbReference type="EMDB" id="EMD-4872"/>
<dbReference type="EMDB" id="EMD-10815"/>
<reference evidence="8" key="5">
    <citation type="journal article" date="2020" name="Nat. Struct. Mol. Biol.">
        <title>Mitochondrial complex I structure reveals ordered water molecules for catalysis and proton translocation.</title>
        <authorList>
            <person name="Grba D.N."/>
            <person name="Hirst J."/>
        </authorList>
    </citation>
    <scope>STRUCTURE BY ELECTRON MICROSCOPY (2.70 ANGSTROMS)</scope>
</reference>
<dbReference type="PDB" id="6YJ4">
    <property type="method" value="EM"/>
    <property type="resolution" value="2.70 A"/>
    <property type="chains" value="j=1-67"/>
</dbReference>
<dbReference type="VEuPathDB" id="FungiDB:YALI1_D30003g"/>
<dbReference type="EMDB" id="EMD-4873"/>
<evidence type="ECO:0007829" key="9">
    <source>
        <dbReference type="PDB" id="7B0N"/>
    </source>
</evidence>
<evidence type="ECO:0000313" key="4">
    <source>
        <dbReference type="Proteomes" id="UP000256601"/>
    </source>
</evidence>
<dbReference type="PDBsum" id="6RFR"/>
<evidence type="ECO:0000313" key="1">
    <source>
        <dbReference type="EMBL" id="AOW04512.1"/>
    </source>
</evidence>
<reference evidence="9" key="6">
    <citation type="journal article" date="2021" name="J. Biol. Chem.">
        <title>A conserved arginine residue is critical for stabilizing the N2 FeS cluster in mitochondrial complex I.</title>
        <authorList>
            <person name="Hameedi M.A."/>
            <person name="Grba D.N."/>
            <person name="Richardson K.H."/>
            <person name="Jones A.J.Y."/>
            <person name="Song W."/>
            <person name="Roessler M.M."/>
            <person name="Wright J.J."/>
            <person name="Hirst J."/>
        </authorList>
    </citation>
    <scope>STRUCTURE BY ELECTRON MICROSCOPY (3.70 ANGSTROMS)</scope>
</reference>
<reference evidence="2 4" key="2">
    <citation type="submission" date="2018-07" db="EMBL/GenBank/DDBJ databases">
        <title>Draft Genome Assemblies for Five Robust Yarrowia lipolytica Strains Exhibiting High Lipid Production and Pentose Sugar Utilization and Sugar Alcohol Secretion from Undetoxified Lignocellulosic Biomass Hydrolysates.</title>
        <authorList>
            <consortium name="DOE Joint Genome Institute"/>
            <person name="Walker C."/>
            <person name="Ryu S."/>
            <person name="Na H."/>
            <person name="Zane M."/>
            <person name="LaButti K."/>
            <person name="Lipzen A."/>
            <person name="Haridas S."/>
            <person name="Barry K."/>
            <person name="Grigoriev I.V."/>
            <person name="Quarterman J."/>
            <person name="Slininger P."/>
            <person name="Dien B."/>
            <person name="Trinh C.T."/>
        </authorList>
    </citation>
    <scope>NUCLEOTIDE SEQUENCE [LARGE SCALE GENOMIC DNA]</scope>
    <source>
        <strain evidence="2 4">YB392</strain>
    </source>
</reference>
<dbReference type="Proteomes" id="UP000182444">
    <property type="component" value="Chromosome 1D"/>
</dbReference>
<dbReference type="EMBL" id="KZ858966">
    <property type="protein sequence ID" value="RDW27237.1"/>
    <property type="molecule type" value="Genomic_DNA"/>
</dbReference>
<gene>
    <name evidence="2" type="ORF">B0I71DRAFT_129560</name>
    <name evidence="1" type="ORF">YALI1_D30003g</name>
</gene>
<sequence length="67" mass="7793">MAGHHTNYKWNGPLPRPHVSAGHRIATKFLGATMFFWMFLRIKEEYPAMLGLHNFYPPKEGEKAVEH</sequence>
<evidence type="ECO:0000313" key="3">
    <source>
        <dbReference type="Proteomes" id="UP000182444"/>
    </source>
</evidence>
<dbReference type="PDB" id="6RFR">
    <property type="method" value="EM"/>
    <property type="resolution" value="3.20 A"/>
    <property type="chains" value="e=1-67"/>
</dbReference>
<dbReference type="AlphaFoldDB" id="A0A1D8NFX6"/>
<dbReference type="PDBsum" id="6RFS"/>
<dbReference type="EMBL" id="CP017556">
    <property type="protein sequence ID" value="AOW04512.1"/>
    <property type="molecule type" value="Genomic_DNA"/>
</dbReference>
<name>A0A1D8NFX6_YARLL</name>
<dbReference type="PDBsum" id="6RFQ"/>
<reference evidence="10 11" key="7">
    <citation type="journal article" date="2021" name="Sci. Adv.">
        <title>High-resolution structure and dynamics of mitochondrial complex I-Insights into the proton pumping mechanism.</title>
        <authorList>
            <person name="Parey K."/>
            <person name="Lasham J."/>
            <person name="Mills D.J."/>
            <person name="Djurabekova A."/>
            <person name="Haapanen O."/>
            <person name="Yoga E.G."/>
            <person name="Xie H."/>
            <person name="Kuhlbrandt W."/>
            <person name="Sharma V."/>
            <person name="Vonck J."/>
            <person name="Zickermann V."/>
        </authorList>
    </citation>
    <scope>STRUCTURE BY ELECTRON MICROSCOPY (2.40 ANGSTROMS)</scope>
</reference>
<protein>
    <submittedName>
        <fullName evidence="1">Uncharacterized protein</fullName>
    </submittedName>
</protein>
<proteinExistence type="evidence at protein level"/>
<organism evidence="1 3">
    <name type="scientific">Yarrowia lipolytica</name>
    <name type="common">Candida lipolytica</name>
    <dbReference type="NCBI Taxonomy" id="4952"/>
    <lineage>
        <taxon>Eukaryota</taxon>
        <taxon>Fungi</taxon>
        <taxon>Dikarya</taxon>
        <taxon>Ascomycota</taxon>
        <taxon>Saccharomycotina</taxon>
        <taxon>Dipodascomycetes</taxon>
        <taxon>Dipodascales</taxon>
        <taxon>Dipodascales incertae sedis</taxon>
        <taxon>Yarrowia</taxon>
    </lineage>
</organism>
<evidence type="ECO:0007829" key="10">
    <source>
        <dbReference type="PDB" id="7O6Y"/>
    </source>
</evidence>
<evidence type="ECO:0007829" key="5">
    <source>
        <dbReference type="PDB" id="6RFQ"/>
    </source>
</evidence>
<dbReference type="PDB" id="7O6Y">
    <property type="method" value="EM"/>
    <property type="resolution" value="3.40 A"/>
    <property type="chains" value="e=1-67"/>
</dbReference>